<proteinExistence type="predicted"/>
<evidence type="ECO:0000313" key="5">
    <source>
        <dbReference type="RefSeq" id="XP_005094211.1"/>
    </source>
</evidence>
<organism evidence="4 5">
    <name type="scientific">Aplysia californica</name>
    <name type="common">California sea hare</name>
    <dbReference type="NCBI Taxonomy" id="6500"/>
    <lineage>
        <taxon>Eukaryota</taxon>
        <taxon>Metazoa</taxon>
        <taxon>Spiralia</taxon>
        <taxon>Lophotrochozoa</taxon>
        <taxon>Mollusca</taxon>
        <taxon>Gastropoda</taxon>
        <taxon>Heterobranchia</taxon>
        <taxon>Euthyneura</taxon>
        <taxon>Tectipleura</taxon>
        <taxon>Aplysiida</taxon>
        <taxon>Aplysioidea</taxon>
        <taxon>Aplysiidae</taxon>
        <taxon>Aplysia</taxon>
    </lineage>
</organism>
<keyword evidence="5" id="KW-0675">Receptor</keyword>
<dbReference type="InterPro" id="IPR009066">
    <property type="entry name" value="MG_RAP_rcpt_1"/>
</dbReference>
<name>A0ABM0JI77_APLCA</name>
<accession>A0ABM0JI77</accession>
<dbReference type="PANTHER" id="PTHR16560">
    <property type="entry name" value="ALPHA-2-MACROGLOBULIN RECEPTOR-ASSOCIATED PROTEIN"/>
    <property type="match status" value="1"/>
</dbReference>
<dbReference type="Gene3D" id="1.20.81.10">
    <property type="entry name" value="RAP domain"/>
    <property type="match status" value="3"/>
</dbReference>
<keyword evidence="1" id="KW-0732">Signal</keyword>
<dbReference type="Pfam" id="PF06400">
    <property type="entry name" value="Alpha-2-MRAP_N"/>
    <property type="match status" value="1"/>
</dbReference>
<dbReference type="PANTHER" id="PTHR16560:SF2">
    <property type="entry name" value="ALPHA-2-MACROGLOBULIN RECEPTOR-ASSOCIATED PROTEIN"/>
    <property type="match status" value="1"/>
</dbReference>
<evidence type="ECO:0000259" key="2">
    <source>
        <dbReference type="Pfam" id="PF06400"/>
    </source>
</evidence>
<feature type="domain" description="Alpha-2-macroglobulin RAP C-terminal" evidence="3">
    <location>
        <begin position="142"/>
        <end position="347"/>
    </location>
</feature>
<feature type="chain" id="PRO_5045664292" evidence="1">
    <location>
        <begin position="20"/>
        <end position="347"/>
    </location>
</feature>
<protein>
    <submittedName>
        <fullName evidence="5">Alpha-2-macroglobulin receptor-associated protein</fullName>
    </submittedName>
</protein>
<dbReference type="InterPro" id="IPR010483">
    <property type="entry name" value="Alpha_2_MRAP_C"/>
</dbReference>
<dbReference type="GeneID" id="101860965"/>
<dbReference type="RefSeq" id="XP_005094211.1">
    <property type="nucleotide sequence ID" value="XM_005094154.3"/>
</dbReference>
<dbReference type="InterPro" id="IPR036744">
    <property type="entry name" value="RAP_sf"/>
</dbReference>
<feature type="domain" description="Alpha-2-macroglobulin receptor-associated protein" evidence="2">
    <location>
        <begin position="7"/>
        <end position="112"/>
    </location>
</feature>
<evidence type="ECO:0000256" key="1">
    <source>
        <dbReference type="SAM" id="SignalP"/>
    </source>
</evidence>
<evidence type="ECO:0000259" key="3">
    <source>
        <dbReference type="Pfam" id="PF06401"/>
    </source>
</evidence>
<dbReference type="CDD" id="cd14806">
    <property type="entry name" value="RAP_D1"/>
    <property type="match status" value="1"/>
</dbReference>
<dbReference type="CDD" id="cd14808">
    <property type="entry name" value="RAP_D3"/>
    <property type="match status" value="1"/>
</dbReference>
<dbReference type="InterPro" id="IPR037999">
    <property type="entry name" value="RAP_D3"/>
</dbReference>
<evidence type="ECO:0000313" key="4">
    <source>
        <dbReference type="Proteomes" id="UP000694888"/>
    </source>
</evidence>
<dbReference type="Pfam" id="PF06401">
    <property type="entry name" value="Alpha-2-MRAP_C"/>
    <property type="match status" value="1"/>
</dbReference>
<feature type="signal peptide" evidence="1">
    <location>
        <begin position="1"/>
        <end position="19"/>
    </location>
</feature>
<sequence>MKMLCKVILLLVVAASVQASNKYSKEANEDDDTFTAGMEYDPSPFRMQKVNLLWNKAKKRVSGQDLADLYADLKVHDKYEANLKKVRSENKDEDGTIEEKVLTNYKRIMTRYLPDSLPAESRETNEIPLYDDFYEPEKEVFFQDSKLQNMWVRAQQAGFSEEDLNTLKVEFEHQQMKIHEFEFVHRELYNNAGTEDNTVDVSQMKLNLSPDEVNMKVEELKNTKTNVKEGFMKLEKLASSLPSSEPAFQDSRVQALWSMAKKTNWTSEELSSFQEELHHFETRVSKHRYYVNELKYAKEAVEAGEGEESIEKHEFLTEKASVMKKTIGKIHSGLKERVEEALEHIEL</sequence>
<reference evidence="5" key="1">
    <citation type="submission" date="2025-08" db="UniProtKB">
        <authorList>
            <consortium name="RefSeq"/>
        </authorList>
    </citation>
    <scope>IDENTIFICATION</scope>
</reference>
<keyword evidence="4" id="KW-1185">Reference proteome</keyword>
<dbReference type="InterPro" id="IPR038003">
    <property type="entry name" value="A2-macroglobuin_RAP"/>
</dbReference>
<dbReference type="SUPFAM" id="SSF47045">
    <property type="entry name" value="RAP domain-like"/>
    <property type="match status" value="3"/>
</dbReference>
<dbReference type="Proteomes" id="UP000694888">
    <property type="component" value="Unplaced"/>
</dbReference>
<gene>
    <name evidence="5" type="primary">LOC101860965</name>
</gene>